<evidence type="ECO:0000313" key="3">
    <source>
        <dbReference type="Proteomes" id="UP000593561"/>
    </source>
</evidence>
<name>A0A7J8R1N4_GOSDV</name>
<sequence length="184" mass="21110">IAHTNPSPSQQTFWQPLVSGTIKLNFDTTFHAFSRGSISDIIARDERGQIMGAYTYPYIAVADAFVVEGKACEHVVYFAIDMGFRRVQFEGDSLIVIKKLASYIMDHLILSPIITDNKMRRWWWWNGQRLRTSQSSCYRSSLFSLLWDSELALPMLRPSLTLSSVSKLLLVARSLSDHWRATFK</sequence>
<dbReference type="Pfam" id="PF13456">
    <property type="entry name" value="RVT_3"/>
    <property type="match status" value="1"/>
</dbReference>
<accession>A0A7J8R1N4</accession>
<gene>
    <name evidence="2" type="ORF">Godav_019755</name>
</gene>
<dbReference type="GO" id="GO:0004523">
    <property type="term" value="F:RNA-DNA hybrid ribonuclease activity"/>
    <property type="evidence" value="ECO:0007669"/>
    <property type="project" value="InterPro"/>
</dbReference>
<dbReference type="GO" id="GO:0003676">
    <property type="term" value="F:nucleic acid binding"/>
    <property type="evidence" value="ECO:0007669"/>
    <property type="project" value="InterPro"/>
</dbReference>
<organism evidence="2 3">
    <name type="scientific">Gossypium davidsonii</name>
    <name type="common">Davidson's cotton</name>
    <name type="synonym">Gossypium klotzschianum subsp. davidsonii</name>
    <dbReference type="NCBI Taxonomy" id="34287"/>
    <lineage>
        <taxon>Eukaryota</taxon>
        <taxon>Viridiplantae</taxon>
        <taxon>Streptophyta</taxon>
        <taxon>Embryophyta</taxon>
        <taxon>Tracheophyta</taxon>
        <taxon>Spermatophyta</taxon>
        <taxon>Magnoliopsida</taxon>
        <taxon>eudicotyledons</taxon>
        <taxon>Gunneridae</taxon>
        <taxon>Pentapetalae</taxon>
        <taxon>rosids</taxon>
        <taxon>malvids</taxon>
        <taxon>Malvales</taxon>
        <taxon>Malvaceae</taxon>
        <taxon>Malvoideae</taxon>
        <taxon>Gossypium</taxon>
    </lineage>
</organism>
<dbReference type="AlphaFoldDB" id="A0A7J8R1N4"/>
<dbReference type="InterPro" id="IPR052929">
    <property type="entry name" value="RNase_H-like_EbsB-rel"/>
</dbReference>
<keyword evidence="3" id="KW-1185">Reference proteome</keyword>
<feature type="domain" description="RNase H type-1" evidence="1">
    <location>
        <begin position="25"/>
        <end position="110"/>
    </location>
</feature>
<dbReference type="PANTHER" id="PTHR47074">
    <property type="entry name" value="BNAC02G40300D PROTEIN"/>
    <property type="match status" value="1"/>
</dbReference>
<evidence type="ECO:0000313" key="2">
    <source>
        <dbReference type="EMBL" id="MBA0607460.1"/>
    </source>
</evidence>
<dbReference type="PANTHER" id="PTHR47074:SF61">
    <property type="entry name" value="RNASE H TYPE-1 DOMAIN-CONTAINING PROTEIN"/>
    <property type="match status" value="1"/>
</dbReference>
<dbReference type="Proteomes" id="UP000593561">
    <property type="component" value="Unassembled WGS sequence"/>
</dbReference>
<proteinExistence type="predicted"/>
<dbReference type="EMBL" id="JABFAC010000002">
    <property type="protein sequence ID" value="MBA0607460.1"/>
    <property type="molecule type" value="Genomic_DNA"/>
</dbReference>
<evidence type="ECO:0000259" key="1">
    <source>
        <dbReference type="Pfam" id="PF13456"/>
    </source>
</evidence>
<dbReference type="InterPro" id="IPR002156">
    <property type="entry name" value="RNaseH_domain"/>
</dbReference>
<reference evidence="2 3" key="1">
    <citation type="journal article" date="2019" name="Genome Biol. Evol.">
        <title>Insights into the evolution of the New World diploid cottons (Gossypium, subgenus Houzingenia) based on genome sequencing.</title>
        <authorList>
            <person name="Grover C.E."/>
            <person name="Arick M.A. 2nd"/>
            <person name="Thrash A."/>
            <person name="Conover J.L."/>
            <person name="Sanders W.S."/>
            <person name="Peterson D.G."/>
            <person name="Frelichowski J.E."/>
            <person name="Scheffler J.A."/>
            <person name="Scheffler B.E."/>
            <person name="Wendel J.F."/>
        </authorList>
    </citation>
    <scope>NUCLEOTIDE SEQUENCE [LARGE SCALE GENOMIC DNA]</scope>
    <source>
        <strain evidence="2">27</strain>
        <tissue evidence="2">Leaf</tissue>
    </source>
</reference>
<feature type="non-terminal residue" evidence="2">
    <location>
        <position position="1"/>
    </location>
</feature>
<protein>
    <recommendedName>
        <fullName evidence="1">RNase H type-1 domain-containing protein</fullName>
    </recommendedName>
</protein>
<comment type="caution">
    <text evidence="2">The sequence shown here is derived from an EMBL/GenBank/DDBJ whole genome shotgun (WGS) entry which is preliminary data.</text>
</comment>